<dbReference type="Proteomes" id="UP000054630">
    <property type="component" value="Unassembled WGS sequence"/>
</dbReference>
<proteinExistence type="predicted"/>
<organism evidence="1 2">
    <name type="scientific">Trichinella nelsoni</name>
    <dbReference type="NCBI Taxonomy" id="6336"/>
    <lineage>
        <taxon>Eukaryota</taxon>
        <taxon>Metazoa</taxon>
        <taxon>Ecdysozoa</taxon>
        <taxon>Nematoda</taxon>
        <taxon>Enoplea</taxon>
        <taxon>Dorylaimia</taxon>
        <taxon>Trichinellida</taxon>
        <taxon>Trichinellidae</taxon>
        <taxon>Trichinella</taxon>
    </lineage>
</organism>
<dbReference type="OrthoDB" id="10528679at2759"/>
<keyword evidence="2" id="KW-1185">Reference proteome</keyword>
<dbReference type="EMBL" id="JYDL01000016">
    <property type="protein sequence ID" value="KRX24734.1"/>
    <property type="molecule type" value="Genomic_DNA"/>
</dbReference>
<dbReference type="AlphaFoldDB" id="A0A0V0SD92"/>
<gene>
    <name evidence="1" type="ORF">T07_7479</name>
</gene>
<comment type="caution">
    <text evidence="1">The sequence shown here is derived from an EMBL/GenBank/DDBJ whole genome shotgun (WGS) entry which is preliminary data.</text>
</comment>
<accession>A0A0V0SD92</accession>
<protein>
    <submittedName>
        <fullName evidence="1">Uncharacterized protein</fullName>
    </submittedName>
</protein>
<evidence type="ECO:0000313" key="1">
    <source>
        <dbReference type="EMBL" id="KRX24734.1"/>
    </source>
</evidence>
<name>A0A0V0SD92_9BILA</name>
<reference evidence="1 2" key="1">
    <citation type="submission" date="2015-01" db="EMBL/GenBank/DDBJ databases">
        <title>Evolution of Trichinella species and genotypes.</title>
        <authorList>
            <person name="Korhonen P.K."/>
            <person name="Edoardo P."/>
            <person name="Giuseppe L.R."/>
            <person name="Gasser R.B."/>
        </authorList>
    </citation>
    <scope>NUCLEOTIDE SEQUENCE [LARGE SCALE GENOMIC DNA]</scope>
    <source>
        <strain evidence="1">ISS37</strain>
    </source>
</reference>
<evidence type="ECO:0000313" key="2">
    <source>
        <dbReference type="Proteomes" id="UP000054630"/>
    </source>
</evidence>
<sequence length="81" mass="9246">MSLTGSDRDSFSDLMNDYHAEPRILNRGKPVLISRKCYENLLFRGTFNSTLNVKATPIWRRPHVRIPLWVDVLICVSAVSG</sequence>